<dbReference type="PROSITE" id="PS00028">
    <property type="entry name" value="ZINC_FINGER_C2H2_1"/>
    <property type="match status" value="2"/>
</dbReference>
<evidence type="ECO:0000313" key="2">
    <source>
        <dbReference type="EMBL" id="KAL0120369.1"/>
    </source>
</evidence>
<gene>
    <name evidence="2" type="ORF">PUN28_008199</name>
</gene>
<evidence type="ECO:0000313" key="3">
    <source>
        <dbReference type="Proteomes" id="UP001430953"/>
    </source>
</evidence>
<sequence>MFYCSFCTCSYTKINYLISHLSHFHKYSFNRFICKQENCYREFQNLSKFKEHLLNKHAFKVHINVSPQNQLTIKNKDLNSNEESRQDASKNINYHYEICDMQNYQDCDNNKNFLVNDIKNQLAESASSFIATFYSDKNIHDRHIQKIINTTKNFIENKILLSLKNNIYNVLKKSNIDNKIKLQIEEMFQVYKNSFYGSFIEPEYYVIGTRNVHKRHKGLVSLTPVKATSQFVSIKKTLNSLFHISGFLTTILIYMHILLEESNIIYNVVQGKTYKRLLAQFPANS</sequence>
<name>A0AAW2FWL4_9HYME</name>
<evidence type="ECO:0000259" key="1">
    <source>
        <dbReference type="PROSITE" id="PS00028"/>
    </source>
</evidence>
<reference evidence="2 3" key="1">
    <citation type="submission" date="2023-03" db="EMBL/GenBank/DDBJ databases">
        <title>High recombination rates correlate with genetic variation in Cardiocondyla obscurior ants.</title>
        <authorList>
            <person name="Errbii M."/>
        </authorList>
    </citation>
    <scope>NUCLEOTIDE SEQUENCE [LARGE SCALE GENOMIC DNA]</scope>
    <source>
        <strain evidence="2">Alpha-2009</strain>
        <tissue evidence="2">Whole body</tissue>
    </source>
</reference>
<dbReference type="InterPro" id="IPR013087">
    <property type="entry name" value="Znf_C2H2_type"/>
</dbReference>
<accession>A0AAW2FWL4</accession>
<dbReference type="SMART" id="SM00355">
    <property type="entry name" value="ZnF_C2H2"/>
    <property type="match status" value="2"/>
</dbReference>
<proteinExistence type="predicted"/>
<organism evidence="2 3">
    <name type="scientific">Cardiocondyla obscurior</name>
    <dbReference type="NCBI Taxonomy" id="286306"/>
    <lineage>
        <taxon>Eukaryota</taxon>
        <taxon>Metazoa</taxon>
        <taxon>Ecdysozoa</taxon>
        <taxon>Arthropoda</taxon>
        <taxon>Hexapoda</taxon>
        <taxon>Insecta</taxon>
        <taxon>Pterygota</taxon>
        <taxon>Neoptera</taxon>
        <taxon>Endopterygota</taxon>
        <taxon>Hymenoptera</taxon>
        <taxon>Apocrita</taxon>
        <taxon>Aculeata</taxon>
        <taxon>Formicoidea</taxon>
        <taxon>Formicidae</taxon>
        <taxon>Myrmicinae</taxon>
        <taxon>Cardiocondyla</taxon>
    </lineage>
</organism>
<dbReference type="AlphaFoldDB" id="A0AAW2FWL4"/>
<feature type="domain" description="C2H2-type" evidence="1">
    <location>
        <begin position="4"/>
        <end position="25"/>
    </location>
</feature>
<protein>
    <recommendedName>
        <fullName evidence="1">C2H2-type domain-containing protein</fullName>
    </recommendedName>
</protein>
<feature type="domain" description="C2H2-type" evidence="1">
    <location>
        <begin position="34"/>
        <end position="57"/>
    </location>
</feature>
<comment type="caution">
    <text evidence="2">The sequence shown here is derived from an EMBL/GenBank/DDBJ whole genome shotgun (WGS) entry which is preliminary data.</text>
</comment>
<dbReference type="Proteomes" id="UP001430953">
    <property type="component" value="Unassembled WGS sequence"/>
</dbReference>
<dbReference type="EMBL" id="JADYXP020000007">
    <property type="protein sequence ID" value="KAL0120369.1"/>
    <property type="molecule type" value="Genomic_DNA"/>
</dbReference>
<keyword evidence="3" id="KW-1185">Reference proteome</keyword>